<dbReference type="GO" id="GO:0032259">
    <property type="term" value="P:methylation"/>
    <property type="evidence" value="ECO:0007669"/>
    <property type="project" value="UniProtKB-KW"/>
</dbReference>
<dbReference type="Pfam" id="PF13489">
    <property type="entry name" value="Methyltransf_23"/>
    <property type="match status" value="1"/>
</dbReference>
<organism evidence="1 2">
    <name type="scientific">Candidatus Methylocalor cossyra</name>
    <dbReference type="NCBI Taxonomy" id="3108543"/>
    <lineage>
        <taxon>Bacteria</taxon>
        <taxon>Pseudomonadati</taxon>
        <taxon>Pseudomonadota</taxon>
        <taxon>Gammaproteobacteria</taxon>
        <taxon>Methylococcales</taxon>
        <taxon>Methylococcaceae</taxon>
        <taxon>Candidatus Methylocalor</taxon>
    </lineage>
</organism>
<proteinExistence type="predicted"/>
<keyword evidence="2" id="KW-1185">Reference proteome</keyword>
<gene>
    <name evidence="1" type="ORF">MECH1_V1_0314</name>
</gene>
<dbReference type="Gene3D" id="3.40.50.150">
    <property type="entry name" value="Vaccinia Virus protein VP39"/>
    <property type="match status" value="1"/>
</dbReference>
<dbReference type="Proteomes" id="UP001497493">
    <property type="component" value="Chromosome"/>
</dbReference>
<reference evidence="1 2" key="1">
    <citation type="submission" date="2024-04" db="EMBL/GenBank/DDBJ databases">
        <authorList>
            <person name="Cremers G."/>
        </authorList>
    </citation>
    <scope>NUCLEOTIDE SEQUENCE [LARGE SCALE GENOMIC DNA]</scope>
    <source>
        <strain evidence="1">MeCH1-AG</strain>
    </source>
</reference>
<dbReference type="GO" id="GO:0008168">
    <property type="term" value="F:methyltransferase activity"/>
    <property type="evidence" value="ECO:0007669"/>
    <property type="project" value="UniProtKB-KW"/>
</dbReference>
<accession>A0ABM9NES7</accession>
<evidence type="ECO:0000313" key="2">
    <source>
        <dbReference type="Proteomes" id="UP001497493"/>
    </source>
</evidence>
<name>A0ABM9NES7_9GAMM</name>
<dbReference type="InterPro" id="IPR029063">
    <property type="entry name" value="SAM-dependent_MTases_sf"/>
</dbReference>
<dbReference type="EMBL" id="OZ026884">
    <property type="protein sequence ID" value="CAL1239090.1"/>
    <property type="molecule type" value="Genomic_DNA"/>
</dbReference>
<keyword evidence="1" id="KW-0808">Transferase</keyword>
<dbReference type="SUPFAM" id="SSF53335">
    <property type="entry name" value="S-adenosyl-L-methionine-dependent methyltransferases"/>
    <property type="match status" value="1"/>
</dbReference>
<protein>
    <submittedName>
        <fullName evidence="1">Methyltransferase family protein</fullName>
    </submittedName>
</protein>
<keyword evidence="1" id="KW-0489">Methyltransferase</keyword>
<dbReference type="RefSeq" id="WP_348758680.1">
    <property type="nucleotide sequence ID" value="NZ_OZ026884.1"/>
</dbReference>
<evidence type="ECO:0000313" key="1">
    <source>
        <dbReference type="EMBL" id="CAL1239090.1"/>
    </source>
</evidence>
<sequence length="231" mass="25487">MRAPPIPFPALARQAARRYRPAGRFVEGFVQGKLRHDPVYAHLLAHWEEWLPQAGLVLDLGCGRGILLALLAAARRLGEERLAGIRLKGIDRRQRDVAAARLALGEEAEISLADLRTTPIPACHAALLVDVLLYLAPTEQDLLLARAAKALPRNGGVLIVREADAAAGWRFPATVLAERLCAWARGQFRHRYHYRSAAAWRARLEALGFTVECLPMSAGTPFANVLFLARR</sequence>